<keyword evidence="1" id="KW-0732">Signal</keyword>
<evidence type="ECO:0000313" key="3">
    <source>
        <dbReference type="Proteomes" id="UP000198640"/>
    </source>
</evidence>
<protein>
    <recommendedName>
        <fullName evidence="4">DUF1775 domain-containing protein</fullName>
    </recommendedName>
</protein>
<keyword evidence="3" id="KW-1185">Reference proteome</keyword>
<evidence type="ECO:0008006" key="4">
    <source>
        <dbReference type="Google" id="ProtNLM"/>
    </source>
</evidence>
<dbReference type="Proteomes" id="UP000198640">
    <property type="component" value="Unassembled WGS sequence"/>
</dbReference>
<accession>A0A1H3GGA1</accession>
<feature type="chain" id="PRO_5011513110" description="DUF1775 domain-containing protein" evidence="1">
    <location>
        <begin position="28"/>
        <end position="262"/>
    </location>
</feature>
<evidence type="ECO:0000313" key="2">
    <source>
        <dbReference type="EMBL" id="SDY02382.1"/>
    </source>
</evidence>
<organism evidence="2 3">
    <name type="scientific">Nitrosomonas halophila</name>
    <dbReference type="NCBI Taxonomy" id="44576"/>
    <lineage>
        <taxon>Bacteria</taxon>
        <taxon>Pseudomonadati</taxon>
        <taxon>Pseudomonadota</taxon>
        <taxon>Betaproteobacteria</taxon>
        <taxon>Nitrosomonadales</taxon>
        <taxon>Nitrosomonadaceae</taxon>
        <taxon>Nitrosomonas</taxon>
    </lineage>
</organism>
<feature type="signal peptide" evidence="1">
    <location>
        <begin position="1"/>
        <end position="27"/>
    </location>
</feature>
<dbReference type="OrthoDB" id="257391at2"/>
<dbReference type="RefSeq" id="WP_090413044.1">
    <property type="nucleotide sequence ID" value="NZ_FNOY01000015.1"/>
</dbReference>
<dbReference type="AlphaFoldDB" id="A0A1H3GGA1"/>
<gene>
    <name evidence="2" type="ORF">SAMN05421881_101526</name>
</gene>
<proteinExistence type="predicted"/>
<reference evidence="2 3" key="1">
    <citation type="submission" date="2016-10" db="EMBL/GenBank/DDBJ databases">
        <authorList>
            <person name="de Groot N.N."/>
        </authorList>
    </citation>
    <scope>NUCLEOTIDE SEQUENCE [LARGE SCALE GENOMIC DNA]</scope>
    <source>
        <strain evidence="2 3">Nm1</strain>
    </source>
</reference>
<dbReference type="STRING" id="44576.SAMN05421881_101526"/>
<evidence type="ECO:0000256" key="1">
    <source>
        <dbReference type="SAM" id="SignalP"/>
    </source>
</evidence>
<sequence length="262" mass="28382">MTKHQEKIFVLPLLAALVTVAWGNAQAHTRFDINTTKEGTRVDNHVVIPHGCTDQPVIGNVTVFPDVSTALVDTAPLPNAAIGSDAFTRSDQPASAFVLGVVTFSPVLSKHVFTMHEIVRDSNGNPIAEWQAGGSIPPNNWVAKLAVRVNPINIEPTSCVNRLIVAPAIANICQLTSIHEINGKDTDRLDVDFWSAPDAGHPQFDGPAWNSPAPYIVTRNLETNPLPENCGEGITARIYPSAQQLDRDMPVRINGTQVWPIP</sequence>
<dbReference type="EMBL" id="FNOY01000015">
    <property type="protein sequence ID" value="SDY02382.1"/>
    <property type="molecule type" value="Genomic_DNA"/>
</dbReference>
<name>A0A1H3GGA1_9PROT</name>